<evidence type="ECO:0000313" key="2">
    <source>
        <dbReference type="EMBL" id="KJV92559.1"/>
    </source>
</evidence>
<gene>
    <name evidence="2" type="ORF">RBEMOGI_1193</name>
</gene>
<comment type="caution">
    <text evidence="2">The sequence shown here is derived from an EMBL/GenBank/DDBJ whole genome shotgun (WGS) entry which is preliminary data.</text>
</comment>
<feature type="region of interest" description="Disordered" evidence="1">
    <location>
        <begin position="237"/>
        <end position="266"/>
    </location>
</feature>
<sequence>MTQKEHPQTTELNQIKNAKILHFKDEHGKAVDGHLIVGEVEHKEKINLERKREIEVKRDLGKFKKVLAFLGIIKRTEKITVNEIFPVESVRKEEQIIGAFTKDKKSIENFLDDLDFHETKLYAYDLNGKKVGEVGDFAKVILDEGVKFDETILEKNGKVFAIKKNNEFLKSFSASAEKDNQFLDLKGKPIPNQNQFKQESNKIYYLGSVRNEKQATKNTLKSDKRTVKISEKAATKTFHKSEKVDTSKGKKSLDKKPARSALKGSREVAKKIGEELRKEQEKNFAGINKKPKAAALKKVETPKVPTR</sequence>
<dbReference type="EMBL" id="LAOJ01000001">
    <property type="protein sequence ID" value="KJV92559.1"/>
    <property type="molecule type" value="Genomic_DNA"/>
</dbReference>
<protein>
    <submittedName>
        <fullName evidence="2">Uncharacterized protein</fullName>
    </submittedName>
</protein>
<dbReference type="RefSeq" id="WP_045799821.1">
    <property type="nucleotide sequence ID" value="NZ_LAOJ01000001.1"/>
</dbReference>
<dbReference type="Proteomes" id="UP000033689">
    <property type="component" value="Unassembled WGS sequence"/>
</dbReference>
<proteinExistence type="predicted"/>
<reference evidence="2 3" key="1">
    <citation type="submission" date="2015-02" db="EMBL/GenBank/DDBJ databases">
        <title>Genome Sequencing of Rickettsiales.</title>
        <authorList>
            <person name="Daugherty S.C."/>
            <person name="Su Q."/>
            <person name="Abolude K."/>
            <person name="Beier-Sexton M."/>
            <person name="Carlyon J.A."/>
            <person name="Carter R."/>
            <person name="Day N.P."/>
            <person name="Dumler S.J."/>
            <person name="Dyachenko V."/>
            <person name="Godinez A."/>
            <person name="Kurtti T.J."/>
            <person name="Lichay M."/>
            <person name="Mullins K.E."/>
            <person name="Ott S."/>
            <person name="Pappas-Brown V."/>
            <person name="Paris D.H."/>
            <person name="Patel P."/>
            <person name="Richards A.L."/>
            <person name="Sadzewicz L."/>
            <person name="Sears K."/>
            <person name="Seidman D."/>
            <person name="Sengamalay N."/>
            <person name="Stenos J."/>
            <person name="Tallon L.J."/>
            <person name="Vincent G."/>
            <person name="Fraser C.M."/>
            <person name="Munderloh U."/>
            <person name="Dunning-Hotopp J.C."/>
        </authorList>
    </citation>
    <scope>NUCLEOTIDE SEQUENCE [LARGE SCALE GENOMIC DNA]</scope>
    <source>
        <strain evidence="2 3">RML Mogi</strain>
    </source>
</reference>
<evidence type="ECO:0000256" key="1">
    <source>
        <dbReference type="SAM" id="MobiDB-lite"/>
    </source>
</evidence>
<dbReference type="AlphaFoldDB" id="A0A0F3QMA2"/>
<accession>A0A0F3QMA2</accession>
<organism evidence="2 3">
    <name type="scientific">Rickettsia bellii str. RML Mogi</name>
    <dbReference type="NCBI Taxonomy" id="1359194"/>
    <lineage>
        <taxon>Bacteria</taxon>
        <taxon>Pseudomonadati</taxon>
        <taxon>Pseudomonadota</taxon>
        <taxon>Alphaproteobacteria</taxon>
        <taxon>Rickettsiales</taxon>
        <taxon>Rickettsiaceae</taxon>
        <taxon>Rickettsieae</taxon>
        <taxon>Rickettsia</taxon>
        <taxon>belli group</taxon>
    </lineage>
</organism>
<evidence type="ECO:0000313" key="3">
    <source>
        <dbReference type="Proteomes" id="UP000033689"/>
    </source>
</evidence>
<name>A0A0F3QMA2_RICBE</name>
<feature type="compositionally biased region" description="Basic and acidic residues" evidence="1">
    <location>
        <begin position="237"/>
        <end position="257"/>
    </location>
</feature>
<dbReference type="PATRIC" id="fig|1359194.3.peg.1215"/>
<feature type="region of interest" description="Disordered" evidence="1">
    <location>
        <begin position="283"/>
        <end position="307"/>
    </location>
</feature>